<dbReference type="InterPro" id="IPR043459">
    <property type="entry name" value="NFD6/NOXY2-like"/>
</dbReference>
<name>A0AAD5CW89_AMBAR</name>
<proteinExistence type="predicted"/>
<dbReference type="EMBL" id="JAMZMK010006605">
    <property type="protein sequence ID" value="KAI7748084.1"/>
    <property type="molecule type" value="Genomic_DNA"/>
</dbReference>
<dbReference type="PANTHER" id="PTHR33156:SF37">
    <property type="entry name" value="PROTEIN NUCLEAR FUSION DEFECTIVE 6, CHLOROPLASTIC_MITOCHONDRIAL"/>
    <property type="match status" value="1"/>
</dbReference>
<evidence type="ECO:0008006" key="3">
    <source>
        <dbReference type="Google" id="ProtNLM"/>
    </source>
</evidence>
<evidence type="ECO:0000313" key="2">
    <source>
        <dbReference type="Proteomes" id="UP001206925"/>
    </source>
</evidence>
<dbReference type="AlphaFoldDB" id="A0AAD5CW89"/>
<protein>
    <recommendedName>
        <fullName evidence="3">Protein NUCLEAR FUSION DEFECTIVE 6, chloroplastic/mitochondrial-like</fullName>
    </recommendedName>
</protein>
<keyword evidence="2" id="KW-1185">Reference proteome</keyword>
<gene>
    <name evidence="1" type="ORF">M8C21_012873</name>
</gene>
<dbReference type="PANTHER" id="PTHR33156">
    <property type="entry name" value="OS02G0230000 PROTEIN"/>
    <property type="match status" value="1"/>
</dbReference>
<reference evidence="1" key="1">
    <citation type="submission" date="2022-06" db="EMBL/GenBank/DDBJ databases">
        <title>Uncovering the hologenomic basis of an extraordinary plant invasion.</title>
        <authorList>
            <person name="Bieker V.C."/>
            <person name="Martin M.D."/>
            <person name="Gilbert T."/>
            <person name="Hodgins K."/>
            <person name="Battlay P."/>
            <person name="Petersen B."/>
            <person name="Wilson J."/>
        </authorList>
    </citation>
    <scope>NUCLEOTIDE SEQUENCE</scope>
    <source>
        <strain evidence="1">AA19_3_7</strain>
        <tissue evidence="1">Leaf</tissue>
    </source>
</reference>
<comment type="caution">
    <text evidence="1">The sequence shown here is derived from an EMBL/GenBank/DDBJ whole genome shotgun (WGS) entry which is preliminary data.</text>
</comment>
<dbReference type="Proteomes" id="UP001206925">
    <property type="component" value="Unassembled WGS sequence"/>
</dbReference>
<evidence type="ECO:0000313" key="1">
    <source>
        <dbReference type="EMBL" id="KAI7748084.1"/>
    </source>
</evidence>
<organism evidence="1 2">
    <name type="scientific">Ambrosia artemisiifolia</name>
    <name type="common">Common ragweed</name>
    <dbReference type="NCBI Taxonomy" id="4212"/>
    <lineage>
        <taxon>Eukaryota</taxon>
        <taxon>Viridiplantae</taxon>
        <taxon>Streptophyta</taxon>
        <taxon>Embryophyta</taxon>
        <taxon>Tracheophyta</taxon>
        <taxon>Spermatophyta</taxon>
        <taxon>Magnoliopsida</taxon>
        <taxon>eudicotyledons</taxon>
        <taxon>Gunneridae</taxon>
        <taxon>Pentapetalae</taxon>
        <taxon>asterids</taxon>
        <taxon>campanulids</taxon>
        <taxon>Asterales</taxon>
        <taxon>Asteraceae</taxon>
        <taxon>Asteroideae</taxon>
        <taxon>Heliantheae alliance</taxon>
        <taxon>Heliantheae</taxon>
        <taxon>Ambrosia</taxon>
    </lineage>
</organism>
<sequence>MASATRSAIISGARTITRTTRSNLISKTLSPKSLPIPPFHSSTSLPRSASRFVAALGTVDSMMPLHSAVASARLISSIGVDSTSWTWLSQGFLL</sequence>
<accession>A0AAD5CW89</accession>